<dbReference type="VEuPathDB" id="VectorBase:GAUT010836"/>
<dbReference type="EnsemblMetazoa" id="GAUT010836-RA">
    <property type="protein sequence ID" value="GAUT010836-PA"/>
    <property type="gene ID" value="GAUT010836"/>
</dbReference>
<proteinExistence type="predicted"/>
<sequence length="163" mass="18722">MSAKKDRLIWGICNGIYRDLFRFVCNVTFSQASRITFDPEIVPELCLKMADPDSHTAHCTRRPLCMYSESNKECYDCTEILIHAWMRITIQSNDESVIPLTVMHAKCFLCELKLTICPLFHYPFISHCGAVSLLKSRQNQRRKAKKKTDIAGRTICIAETEVS</sequence>
<evidence type="ECO:0000313" key="2">
    <source>
        <dbReference type="Proteomes" id="UP000078200"/>
    </source>
</evidence>
<keyword evidence="2" id="KW-1185">Reference proteome</keyword>
<dbReference type="Proteomes" id="UP000078200">
    <property type="component" value="Unassembled WGS sequence"/>
</dbReference>
<dbReference type="AlphaFoldDB" id="A0A1A9UP30"/>
<name>A0A1A9UP30_GLOAU</name>
<protein>
    <submittedName>
        <fullName evidence="1">Uncharacterized protein</fullName>
    </submittedName>
</protein>
<reference evidence="1" key="1">
    <citation type="submission" date="2020-05" db="UniProtKB">
        <authorList>
            <consortium name="EnsemblMetazoa"/>
        </authorList>
    </citation>
    <scope>IDENTIFICATION</scope>
    <source>
        <strain evidence="1">TTRI</strain>
    </source>
</reference>
<organism evidence="1 2">
    <name type="scientific">Glossina austeni</name>
    <name type="common">Savannah tsetse fly</name>
    <dbReference type="NCBI Taxonomy" id="7395"/>
    <lineage>
        <taxon>Eukaryota</taxon>
        <taxon>Metazoa</taxon>
        <taxon>Ecdysozoa</taxon>
        <taxon>Arthropoda</taxon>
        <taxon>Hexapoda</taxon>
        <taxon>Insecta</taxon>
        <taxon>Pterygota</taxon>
        <taxon>Neoptera</taxon>
        <taxon>Endopterygota</taxon>
        <taxon>Diptera</taxon>
        <taxon>Brachycera</taxon>
        <taxon>Muscomorpha</taxon>
        <taxon>Hippoboscoidea</taxon>
        <taxon>Glossinidae</taxon>
        <taxon>Glossina</taxon>
    </lineage>
</organism>
<accession>A0A1A9UP30</accession>
<evidence type="ECO:0000313" key="1">
    <source>
        <dbReference type="EnsemblMetazoa" id="GAUT010836-PA"/>
    </source>
</evidence>